<reference evidence="1" key="2">
    <citation type="journal article" date="2015" name="Data Brief">
        <title>Shoot transcriptome of the giant reed, Arundo donax.</title>
        <authorList>
            <person name="Barrero R.A."/>
            <person name="Guerrero F.D."/>
            <person name="Moolhuijzen P."/>
            <person name="Goolsby J.A."/>
            <person name="Tidwell J."/>
            <person name="Bellgard S.E."/>
            <person name="Bellgard M.I."/>
        </authorList>
    </citation>
    <scope>NUCLEOTIDE SEQUENCE</scope>
    <source>
        <tissue evidence="1">Shoot tissue taken approximately 20 cm above the soil surface</tissue>
    </source>
</reference>
<proteinExistence type="predicted"/>
<dbReference type="EMBL" id="GBRH01186369">
    <property type="protein sequence ID" value="JAE11527.1"/>
    <property type="molecule type" value="Transcribed_RNA"/>
</dbReference>
<organism evidence="1">
    <name type="scientific">Arundo donax</name>
    <name type="common">Giant reed</name>
    <name type="synonym">Donax arundinaceus</name>
    <dbReference type="NCBI Taxonomy" id="35708"/>
    <lineage>
        <taxon>Eukaryota</taxon>
        <taxon>Viridiplantae</taxon>
        <taxon>Streptophyta</taxon>
        <taxon>Embryophyta</taxon>
        <taxon>Tracheophyta</taxon>
        <taxon>Spermatophyta</taxon>
        <taxon>Magnoliopsida</taxon>
        <taxon>Liliopsida</taxon>
        <taxon>Poales</taxon>
        <taxon>Poaceae</taxon>
        <taxon>PACMAD clade</taxon>
        <taxon>Arundinoideae</taxon>
        <taxon>Arundineae</taxon>
        <taxon>Arundo</taxon>
    </lineage>
</organism>
<protein>
    <submittedName>
        <fullName evidence="1">Uncharacterized protein</fullName>
    </submittedName>
</protein>
<name>A0A0A9FGS5_ARUDO</name>
<sequence length="77" mass="7781">MRGEAAVARRCAGVAVHAQLPGCGSRSASLAEGIVPFLSRSPGVPDLCYGDSVWAHLSSVLAAGRSSGFVVCRPSPA</sequence>
<evidence type="ECO:0000313" key="1">
    <source>
        <dbReference type="EMBL" id="JAE11527.1"/>
    </source>
</evidence>
<accession>A0A0A9FGS5</accession>
<dbReference type="AlphaFoldDB" id="A0A0A9FGS5"/>
<reference evidence="1" key="1">
    <citation type="submission" date="2014-09" db="EMBL/GenBank/DDBJ databases">
        <authorList>
            <person name="Magalhaes I.L.F."/>
            <person name="Oliveira U."/>
            <person name="Santos F.R."/>
            <person name="Vidigal T.H.D.A."/>
            <person name="Brescovit A.D."/>
            <person name="Santos A.J."/>
        </authorList>
    </citation>
    <scope>NUCLEOTIDE SEQUENCE</scope>
    <source>
        <tissue evidence="1">Shoot tissue taken approximately 20 cm above the soil surface</tissue>
    </source>
</reference>